<evidence type="ECO:0000313" key="1">
    <source>
        <dbReference type="EMBL" id="KAA8496131.1"/>
    </source>
</evidence>
<dbReference type="AlphaFoldDB" id="A0A5J4YX32"/>
<organism evidence="1 2">
    <name type="scientific">Porphyridium purpureum</name>
    <name type="common">Red alga</name>
    <name type="synonym">Porphyridium cruentum</name>
    <dbReference type="NCBI Taxonomy" id="35688"/>
    <lineage>
        <taxon>Eukaryota</taxon>
        <taxon>Rhodophyta</taxon>
        <taxon>Bangiophyceae</taxon>
        <taxon>Porphyridiales</taxon>
        <taxon>Porphyridiaceae</taxon>
        <taxon>Porphyridium</taxon>
    </lineage>
</organism>
<evidence type="ECO:0000313" key="2">
    <source>
        <dbReference type="Proteomes" id="UP000324585"/>
    </source>
</evidence>
<protein>
    <submittedName>
        <fullName evidence="1">Uncharacterized protein</fullName>
    </submittedName>
</protein>
<comment type="caution">
    <text evidence="1">The sequence shown here is derived from an EMBL/GenBank/DDBJ whole genome shotgun (WGS) entry which is preliminary data.</text>
</comment>
<name>A0A5J4YX32_PORPP</name>
<reference evidence="2" key="1">
    <citation type="journal article" date="2019" name="Nat. Commun.">
        <title>Expansion of phycobilisome linker gene families in mesophilic red algae.</title>
        <authorList>
            <person name="Lee J."/>
            <person name="Kim D."/>
            <person name="Bhattacharya D."/>
            <person name="Yoon H.S."/>
        </authorList>
    </citation>
    <scope>NUCLEOTIDE SEQUENCE [LARGE SCALE GENOMIC DNA]</scope>
    <source>
        <strain evidence="2">CCMP 1328</strain>
    </source>
</reference>
<dbReference type="Proteomes" id="UP000324585">
    <property type="component" value="Unassembled WGS sequence"/>
</dbReference>
<keyword evidence="2" id="KW-1185">Reference proteome</keyword>
<sequence length="198" mass="23030">MCFAVASDCGLCEVFRKRTRQPTGRRLSGHGHHRGLMRSAFCPLSIYSTERKLVSLAHVQAFPHPHLILRPDFNTEWRQYCMIVYRPLAIWCWLIIRVRIQPGQTFLAVRNSRGAAMSRWNRKNQPMTSMKTYISLPNGAESRSTNCVKTTLYVQRHAWHDEYQHTESSVSCHNTTAHRRQYQLLVSAKRLIGYMQPA</sequence>
<gene>
    <name evidence="1" type="ORF">FVE85_2286</name>
</gene>
<proteinExistence type="predicted"/>
<accession>A0A5J4YX32</accession>
<dbReference type="EMBL" id="VRMN01000003">
    <property type="protein sequence ID" value="KAA8496131.1"/>
    <property type="molecule type" value="Genomic_DNA"/>
</dbReference>